<dbReference type="NCBIfam" id="TIGR01145">
    <property type="entry name" value="ATP_synt_delta"/>
    <property type="match status" value="1"/>
</dbReference>
<dbReference type="Proteomes" id="UP000280726">
    <property type="component" value="Unassembled WGS sequence"/>
</dbReference>
<evidence type="ECO:0000313" key="9">
    <source>
        <dbReference type="EMBL" id="RPF25789.1"/>
    </source>
</evidence>
<keyword evidence="3 8" id="KW-0375">Hydrogen ion transport</keyword>
<comment type="similarity">
    <text evidence="8">Belongs to the ATPase delta chain family.</text>
</comment>
<keyword evidence="6 8" id="KW-0139">CF(1)</keyword>
<reference evidence="9 10" key="1">
    <citation type="submission" date="2018-11" db="EMBL/GenBank/DDBJ databases">
        <title>Sequencing the genomes of 1000 actinobacteria strains.</title>
        <authorList>
            <person name="Klenk H.-P."/>
        </authorList>
    </citation>
    <scope>NUCLEOTIDE SEQUENCE [LARGE SCALE GENOMIC DNA]</scope>
    <source>
        <strain evidence="9 10">DSM 14418</strain>
    </source>
</reference>
<dbReference type="GO" id="GO:0005886">
    <property type="term" value="C:plasma membrane"/>
    <property type="evidence" value="ECO:0007669"/>
    <property type="project" value="UniProtKB-SubCell"/>
</dbReference>
<dbReference type="AlphaFoldDB" id="A0A3N4YX47"/>
<dbReference type="GO" id="GO:0045259">
    <property type="term" value="C:proton-transporting ATP synthase complex"/>
    <property type="evidence" value="ECO:0007669"/>
    <property type="project" value="UniProtKB-KW"/>
</dbReference>
<dbReference type="NCBIfam" id="NF009967">
    <property type="entry name" value="PRK13430.1"/>
    <property type="match status" value="1"/>
</dbReference>
<keyword evidence="10" id="KW-1185">Reference proteome</keyword>
<evidence type="ECO:0000256" key="4">
    <source>
        <dbReference type="ARBA" id="ARBA00023065"/>
    </source>
</evidence>
<sequence>MRASSQAALDQARERWEPVLRQVGGRGVAIGEQLFAVVDLLDGSASLRRALTEPTRSGQDKAGLVQHLLGARVDPEVVDLLGGLVRERWSTDADLADAVESLAVTTVLAAAESAGRLAVVEDESYRLARILTDERELRLAVSDKHADPARRAELVETVLAGKVAPETAMLAARAARAPRGQPVPSLLRRVAELAAARREHVVASVTSAVPLTREQIDRLAAILRRRYDRAVQVHVGIDPAVVGGLRVQVGDDVIDATLASRLAEVRRRVAG</sequence>
<evidence type="ECO:0000256" key="2">
    <source>
        <dbReference type="ARBA" id="ARBA00022448"/>
    </source>
</evidence>
<evidence type="ECO:0000256" key="1">
    <source>
        <dbReference type="ARBA" id="ARBA00004370"/>
    </source>
</evidence>
<keyword evidence="7 8" id="KW-0066">ATP synthesis</keyword>
<dbReference type="InterPro" id="IPR000711">
    <property type="entry name" value="ATPase_OSCP/dsu"/>
</dbReference>
<comment type="function">
    <text evidence="8">F(1)F(0) ATP synthase produces ATP from ADP in the presence of a proton or sodium gradient. F-type ATPases consist of two structural domains, F(1) containing the extramembraneous catalytic core and F(0) containing the membrane proton channel, linked together by a central stalk and a peripheral stalk. During catalysis, ATP synthesis in the catalytic domain of F(1) is coupled via a rotary mechanism of the central stalk subunits to proton translocation.</text>
</comment>
<evidence type="ECO:0000256" key="5">
    <source>
        <dbReference type="ARBA" id="ARBA00023136"/>
    </source>
</evidence>
<evidence type="ECO:0000256" key="7">
    <source>
        <dbReference type="ARBA" id="ARBA00023310"/>
    </source>
</evidence>
<dbReference type="GO" id="GO:0046933">
    <property type="term" value="F:proton-transporting ATP synthase activity, rotational mechanism"/>
    <property type="evidence" value="ECO:0007669"/>
    <property type="project" value="UniProtKB-UniRule"/>
</dbReference>
<dbReference type="PANTHER" id="PTHR11910">
    <property type="entry name" value="ATP SYNTHASE DELTA CHAIN"/>
    <property type="match status" value="1"/>
</dbReference>
<name>A0A3N4YX47_9MICO</name>
<dbReference type="PROSITE" id="PS00389">
    <property type="entry name" value="ATPASE_DELTA"/>
    <property type="match status" value="1"/>
</dbReference>
<comment type="subcellular location">
    <subcellularLocation>
        <location evidence="8">Cell membrane</location>
        <topology evidence="8">Peripheral membrane protein</topology>
    </subcellularLocation>
    <subcellularLocation>
        <location evidence="1">Membrane</location>
    </subcellularLocation>
</comment>
<dbReference type="PRINTS" id="PR00125">
    <property type="entry name" value="ATPASEDELTA"/>
</dbReference>
<accession>A0A3N4YX47</accession>
<dbReference type="OrthoDB" id="5242917at2"/>
<evidence type="ECO:0000256" key="6">
    <source>
        <dbReference type="ARBA" id="ARBA00023196"/>
    </source>
</evidence>
<comment type="function">
    <text evidence="8">This protein is part of the stalk that links CF(0) to CF(1). It either transmits conformational changes from CF(0) to CF(1) or is implicated in proton conduction.</text>
</comment>
<keyword evidence="4 8" id="KW-0406">Ion transport</keyword>
<dbReference type="EMBL" id="RKRA01000001">
    <property type="protein sequence ID" value="RPF25789.1"/>
    <property type="molecule type" value="Genomic_DNA"/>
</dbReference>
<evidence type="ECO:0000256" key="8">
    <source>
        <dbReference type="HAMAP-Rule" id="MF_01416"/>
    </source>
</evidence>
<proteinExistence type="inferred from homology"/>
<comment type="caution">
    <text evidence="9">The sequence shown here is derived from an EMBL/GenBank/DDBJ whole genome shotgun (WGS) entry which is preliminary data.</text>
</comment>
<keyword evidence="2 8" id="KW-0813">Transport</keyword>
<gene>
    <name evidence="8" type="primary">atpH</name>
    <name evidence="9" type="ORF">EDD32_0201</name>
</gene>
<keyword evidence="5 8" id="KW-0472">Membrane</keyword>
<dbReference type="Pfam" id="PF00213">
    <property type="entry name" value="OSCP"/>
    <property type="match status" value="1"/>
</dbReference>
<evidence type="ECO:0000313" key="10">
    <source>
        <dbReference type="Proteomes" id="UP000280726"/>
    </source>
</evidence>
<dbReference type="RefSeq" id="WP_123913830.1">
    <property type="nucleotide sequence ID" value="NZ_RKRA01000001.1"/>
</dbReference>
<evidence type="ECO:0000256" key="3">
    <source>
        <dbReference type="ARBA" id="ARBA00022781"/>
    </source>
</evidence>
<dbReference type="InterPro" id="IPR020781">
    <property type="entry name" value="ATPase_OSCP/d_CS"/>
</dbReference>
<protein>
    <recommendedName>
        <fullName evidence="8">ATP synthase subunit delta</fullName>
    </recommendedName>
    <alternativeName>
        <fullName evidence="8">ATP synthase F(1) sector subunit delta</fullName>
    </alternativeName>
    <alternativeName>
        <fullName evidence="8">F-type ATPase subunit delta</fullName>
        <shortName evidence="8">F-ATPase subunit delta</shortName>
    </alternativeName>
</protein>
<organism evidence="9 10">
    <name type="scientific">Georgenia muralis</name>
    <dbReference type="NCBI Taxonomy" id="154117"/>
    <lineage>
        <taxon>Bacteria</taxon>
        <taxon>Bacillati</taxon>
        <taxon>Actinomycetota</taxon>
        <taxon>Actinomycetes</taxon>
        <taxon>Micrococcales</taxon>
        <taxon>Bogoriellaceae</taxon>
        <taxon>Georgenia</taxon>
    </lineage>
</organism>
<dbReference type="HAMAP" id="MF_01416">
    <property type="entry name" value="ATP_synth_delta_bact"/>
    <property type="match status" value="1"/>
</dbReference>
<keyword evidence="8" id="KW-1003">Cell membrane</keyword>